<dbReference type="EMBL" id="JBGFSN010000011">
    <property type="protein sequence ID" value="MFH8136227.1"/>
    <property type="molecule type" value="Genomic_DNA"/>
</dbReference>
<sequence>MSMLETTASILKLMIARQEGIRVNDVINQLGMPKSTASRVMSQLESYGYLEKNEAQGTFLPGPLILSASHLVSRQATLNDYVDAEMHSLCERTGYTGYISMLDNQEILVLRVIHGRHALPVVTWPGSRSPAWGTSTGRVLLARLPEHQLRDFFASPLVVSQLSGTPYSESTLTAAIDKARALGFATAVNESVADTASVSCAVGDPARHEAVAFCLSFPQALATQDELQRIASLLKQTANAIAQKTGDTLVTHPL</sequence>
<organism evidence="6 7">
    <name type="scientific">Pantoea osteomyelitidis</name>
    <dbReference type="NCBI Taxonomy" id="3230026"/>
    <lineage>
        <taxon>Bacteria</taxon>
        <taxon>Pseudomonadati</taxon>
        <taxon>Pseudomonadota</taxon>
        <taxon>Gammaproteobacteria</taxon>
        <taxon>Enterobacterales</taxon>
        <taxon>Erwiniaceae</taxon>
        <taxon>Pantoea</taxon>
    </lineage>
</organism>
<evidence type="ECO:0000313" key="6">
    <source>
        <dbReference type="EMBL" id="MFH8136227.1"/>
    </source>
</evidence>
<keyword evidence="2" id="KW-0238">DNA-binding</keyword>
<evidence type="ECO:0000256" key="1">
    <source>
        <dbReference type="ARBA" id="ARBA00023015"/>
    </source>
</evidence>
<feature type="domain" description="HTH iclR-type" evidence="4">
    <location>
        <begin position="1"/>
        <end position="63"/>
    </location>
</feature>
<evidence type="ECO:0000259" key="5">
    <source>
        <dbReference type="PROSITE" id="PS51078"/>
    </source>
</evidence>
<dbReference type="Gene3D" id="3.30.450.40">
    <property type="match status" value="1"/>
</dbReference>
<evidence type="ECO:0000259" key="4">
    <source>
        <dbReference type="PROSITE" id="PS51077"/>
    </source>
</evidence>
<dbReference type="InterPro" id="IPR014757">
    <property type="entry name" value="Tscrpt_reg_IclR_C"/>
</dbReference>
<dbReference type="InterPro" id="IPR005471">
    <property type="entry name" value="Tscrpt_reg_IclR_N"/>
</dbReference>
<feature type="domain" description="IclR-ED" evidence="5">
    <location>
        <begin position="64"/>
        <end position="247"/>
    </location>
</feature>
<proteinExistence type="predicted"/>
<reference evidence="6 7" key="1">
    <citation type="submission" date="2024-08" db="EMBL/GenBank/DDBJ databases">
        <title>Pantoea ronii - a newly identified human opportunistic pathogen.</title>
        <authorList>
            <person name="Keidar-Friedman D."/>
            <person name="Sorek N."/>
            <person name="Leshin-Carmel D."/>
            <person name="Tsur A."/>
            <person name="Amsalem M."/>
            <person name="Tolkach D."/>
            <person name="Brosh-Nissimov T."/>
        </authorList>
    </citation>
    <scope>NUCLEOTIDE SEQUENCE [LARGE SCALE GENOMIC DNA]</scope>
    <source>
        <strain evidence="6 7">AA23256</strain>
    </source>
</reference>
<dbReference type="InterPro" id="IPR036388">
    <property type="entry name" value="WH-like_DNA-bd_sf"/>
</dbReference>
<evidence type="ECO:0000256" key="2">
    <source>
        <dbReference type="ARBA" id="ARBA00023125"/>
    </source>
</evidence>
<dbReference type="RefSeq" id="WP_397217817.1">
    <property type="nucleotide sequence ID" value="NZ_JBGFSN010000011.1"/>
</dbReference>
<dbReference type="InterPro" id="IPR036390">
    <property type="entry name" value="WH_DNA-bd_sf"/>
</dbReference>
<dbReference type="Pfam" id="PF01614">
    <property type="entry name" value="IclR_C"/>
    <property type="match status" value="1"/>
</dbReference>
<dbReference type="InterPro" id="IPR050707">
    <property type="entry name" value="HTH_MetabolicPath_Reg"/>
</dbReference>
<keyword evidence="1" id="KW-0805">Transcription regulation</keyword>
<name>A0ABW7Q0X2_9GAMM</name>
<dbReference type="InterPro" id="IPR029016">
    <property type="entry name" value="GAF-like_dom_sf"/>
</dbReference>
<dbReference type="SUPFAM" id="SSF46785">
    <property type="entry name" value="Winged helix' DNA-binding domain"/>
    <property type="match status" value="1"/>
</dbReference>
<dbReference type="PANTHER" id="PTHR30136">
    <property type="entry name" value="HELIX-TURN-HELIX TRANSCRIPTIONAL REGULATOR, ICLR FAMILY"/>
    <property type="match status" value="1"/>
</dbReference>
<evidence type="ECO:0000313" key="7">
    <source>
        <dbReference type="Proteomes" id="UP001611251"/>
    </source>
</evidence>
<dbReference type="Gene3D" id="1.10.10.10">
    <property type="entry name" value="Winged helix-like DNA-binding domain superfamily/Winged helix DNA-binding domain"/>
    <property type="match status" value="1"/>
</dbReference>
<accession>A0ABW7Q0X2</accession>
<dbReference type="PANTHER" id="PTHR30136:SF35">
    <property type="entry name" value="HTH-TYPE TRANSCRIPTIONAL REGULATOR RV1719"/>
    <property type="match status" value="1"/>
</dbReference>
<dbReference type="Proteomes" id="UP001611251">
    <property type="component" value="Unassembled WGS sequence"/>
</dbReference>
<evidence type="ECO:0000256" key="3">
    <source>
        <dbReference type="ARBA" id="ARBA00023163"/>
    </source>
</evidence>
<protein>
    <submittedName>
        <fullName evidence="6">IclR family transcriptional regulator</fullName>
    </submittedName>
</protein>
<keyword evidence="7" id="KW-1185">Reference proteome</keyword>
<dbReference type="Pfam" id="PF09339">
    <property type="entry name" value="HTH_IclR"/>
    <property type="match status" value="1"/>
</dbReference>
<comment type="caution">
    <text evidence="6">The sequence shown here is derived from an EMBL/GenBank/DDBJ whole genome shotgun (WGS) entry which is preliminary data.</text>
</comment>
<keyword evidence="3" id="KW-0804">Transcription</keyword>
<dbReference type="PROSITE" id="PS51078">
    <property type="entry name" value="ICLR_ED"/>
    <property type="match status" value="1"/>
</dbReference>
<dbReference type="PROSITE" id="PS51077">
    <property type="entry name" value="HTH_ICLR"/>
    <property type="match status" value="1"/>
</dbReference>
<dbReference type="SUPFAM" id="SSF55781">
    <property type="entry name" value="GAF domain-like"/>
    <property type="match status" value="1"/>
</dbReference>
<gene>
    <name evidence="6" type="ORF">ABU178_18920</name>
</gene>